<feature type="compositionally biased region" description="Basic residues" evidence="1">
    <location>
        <begin position="181"/>
        <end position="202"/>
    </location>
</feature>
<dbReference type="RefSeq" id="XP_066652474.1">
    <property type="nucleotide sequence ID" value="XM_066798368.1"/>
</dbReference>
<organism evidence="2 3">
    <name type="scientific">Phyllosticta citribraziliensis</name>
    <dbReference type="NCBI Taxonomy" id="989973"/>
    <lineage>
        <taxon>Eukaryota</taxon>
        <taxon>Fungi</taxon>
        <taxon>Dikarya</taxon>
        <taxon>Ascomycota</taxon>
        <taxon>Pezizomycotina</taxon>
        <taxon>Dothideomycetes</taxon>
        <taxon>Dothideomycetes incertae sedis</taxon>
        <taxon>Botryosphaeriales</taxon>
        <taxon>Phyllostictaceae</taxon>
        <taxon>Phyllosticta</taxon>
    </lineage>
</organism>
<evidence type="ECO:0000313" key="3">
    <source>
        <dbReference type="Proteomes" id="UP001360953"/>
    </source>
</evidence>
<keyword evidence="3" id="KW-1185">Reference proteome</keyword>
<reference evidence="2 3" key="1">
    <citation type="submission" date="2024-04" db="EMBL/GenBank/DDBJ databases">
        <title>Phyllosticta paracitricarpa is synonymous to the EU quarantine fungus P. citricarpa based on phylogenomic analyses.</title>
        <authorList>
            <consortium name="Lawrence Berkeley National Laboratory"/>
            <person name="Van ingen-buijs V.A."/>
            <person name="Van westerhoven A.C."/>
            <person name="Haridas S."/>
            <person name="Skiadas P."/>
            <person name="Martin F."/>
            <person name="Groenewald J.Z."/>
            <person name="Crous P.W."/>
            <person name="Seidl M.F."/>
        </authorList>
    </citation>
    <scope>NUCLEOTIDE SEQUENCE [LARGE SCALE GENOMIC DNA]</scope>
    <source>
        <strain evidence="2 3">CPC 17464</strain>
    </source>
</reference>
<name>A0ABR1LCW8_9PEZI</name>
<comment type="caution">
    <text evidence="2">The sequence shown here is derived from an EMBL/GenBank/DDBJ whole genome shotgun (WGS) entry which is preliminary data.</text>
</comment>
<feature type="compositionally biased region" description="Polar residues" evidence="1">
    <location>
        <begin position="441"/>
        <end position="453"/>
    </location>
</feature>
<evidence type="ECO:0000256" key="1">
    <source>
        <dbReference type="SAM" id="MobiDB-lite"/>
    </source>
</evidence>
<accession>A0ABR1LCW8</accession>
<dbReference type="GeneID" id="92031274"/>
<feature type="compositionally biased region" description="Low complexity" evidence="1">
    <location>
        <begin position="261"/>
        <end position="286"/>
    </location>
</feature>
<gene>
    <name evidence="2" type="ORF">J3D65DRAFT_605640</name>
</gene>
<feature type="region of interest" description="Disordered" evidence="1">
    <location>
        <begin position="249"/>
        <end position="477"/>
    </location>
</feature>
<feature type="compositionally biased region" description="Low complexity" evidence="1">
    <location>
        <begin position="335"/>
        <end position="346"/>
    </location>
</feature>
<proteinExistence type="predicted"/>
<dbReference type="EMBL" id="JBBPEH010000010">
    <property type="protein sequence ID" value="KAK7533081.1"/>
    <property type="molecule type" value="Genomic_DNA"/>
</dbReference>
<feature type="compositionally biased region" description="Low complexity" evidence="1">
    <location>
        <begin position="71"/>
        <end position="114"/>
    </location>
</feature>
<dbReference type="Proteomes" id="UP001360953">
    <property type="component" value="Unassembled WGS sequence"/>
</dbReference>
<feature type="compositionally biased region" description="Polar residues" evidence="1">
    <location>
        <begin position="43"/>
        <end position="52"/>
    </location>
</feature>
<feature type="compositionally biased region" description="Basic and acidic residues" evidence="1">
    <location>
        <begin position="458"/>
        <end position="477"/>
    </location>
</feature>
<feature type="compositionally biased region" description="Basic and acidic residues" evidence="1">
    <location>
        <begin position="315"/>
        <end position="331"/>
    </location>
</feature>
<feature type="compositionally biased region" description="Pro residues" evidence="1">
    <location>
        <begin position="290"/>
        <end position="302"/>
    </location>
</feature>
<feature type="region of interest" description="Disordered" evidence="1">
    <location>
        <begin position="168"/>
        <end position="212"/>
    </location>
</feature>
<sequence length="477" mass="50646">MCHAHTTHFACTHAHAHLELCPAAIEPLIVAAVTPTRERSRHATSPLSSLDKQGQRQQQQPPHVGSLPLATGTPSPCTSTPSSATSSNTTSSPSSPWWSRSPGSTPPSSSFSSPTTPPDRHRRRGGRHILAPHNANDKPAHKTTHTSAPSASVCVNCTGPPLEYPYPYPQTFPRYPDASSARHRHQQHHHQNHPHQPRHQQQHHGSPPHLDIFDLDASMRAWDDHHDASDHLAASLTVSVARPLSFDPYADGEAAPDVPGARRAAAQTQRQRQRQRQAQTKTQAQAPMPKSAPVPTCPPAPRLRPVNDGDGDGDGEGRGRSAGQGKRDRDGAQGGALRAAGGAADADAIEKLSLDGDGDSDGDNGDEGEGDAGKGSGVVAAIVDHDVQTRTAEHALARQQQQQRARARDDDDSDDEAQSRGRKRSVDGPDARSSGGILASNLRQSRSGNASTTAAAARGRDQDGGHRGRNEAAKAKL</sequence>
<feature type="compositionally biased region" description="Basic and acidic residues" evidence="1">
    <location>
        <begin position="383"/>
        <end position="396"/>
    </location>
</feature>
<evidence type="ECO:0000313" key="2">
    <source>
        <dbReference type="EMBL" id="KAK7533081.1"/>
    </source>
</evidence>
<feature type="region of interest" description="Disordered" evidence="1">
    <location>
        <begin position="36"/>
        <end position="152"/>
    </location>
</feature>
<feature type="compositionally biased region" description="Acidic residues" evidence="1">
    <location>
        <begin position="356"/>
        <end position="370"/>
    </location>
</feature>
<protein>
    <submittedName>
        <fullName evidence="2">Uncharacterized protein</fullName>
    </submittedName>
</protein>